<dbReference type="GO" id="GO:0052706">
    <property type="term" value="F:L-histidine N(alpha)-methyltransferase activity"/>
    <property type="evidence" value="ECO:0007669"/>
    <property type="project" value="UniProtKB-EC"/>
</dbReference>
<sequence>MSGTSEIKALQEGERELLLAIRESDFGRNLLAGLSRSPRSIAPKFFYDATGSALFDRICELPEYYPTRTELDILHSNASQIAEQMGAHANIIEFGAGSLEKIRVLLDAFPPDRAPDRFIPVDISAEHLEDSAQSLRSAYPCLEVLPIAGDYMKPEQLVDIEEMGGRKVGFFSGSTIGNFTPNETTAFLRRAQKMLAGGGLLVGVDLVKDAQTLHQAYNDSEGVTAAFNLNLLVRANAELQADFDPDGFMHQAFYNEPMQRVEMHLVSLRRQTVRVAGYNFRFEEGDTIHTENSHKFTVEGFREIAAAAGFRPGPVWTDDAGLFSIHWLESPSATPVPR</sequence>
<dbReference type="InterPro" id="IPR017804">
    <property type="entry name" value="MeTrfase_EgtD-like"/>
</dbReference>
<evidence type="ECO:0000256" key="2">
    <source>
        <dbReference type="ARBA" id="ARBA00022679"/>
    </source>
</evidence>
<keyword evidence="2 4" id="KW-0808">Transferase</keyword>
<dbReference type="SUPFAM" id="SSF53335">
    <property type="entry name" value="S-adenosyl-L-methionine-dependent methyltransferases"/>
    <property type="match status" value="1"/>
</dbReference>
<dbReference type="Proteomes" id="UP000325811">
    <property type="component" value="Chromosome I"/>
</dbReference>
<keyword evidence="5" id="KW-1185">Reference proteome</keyword>
<name>A0A5Q4ZJG3_9BURK</name>
<evidence type="ECO:0000256" key="1">
    <source>
        <dbReference type="ARBA" id="ARBA00022603"/>
    </source>
</evidence>
<dbReference type="InterPro" id="IPR019257">
    <property type="entry name" value="MeTrfase_dom"/>
</dbReference>
<dbReference type="InterPro" id="IPR035094">
    <property type="entry name" value="EgtD"/>
</dbReference>
<dbReference type="RefSeq" id="WP_405044828.1">
    <property type="nucleotide sequence ID" value="NZ_LR699553.1"/>
</dbReference>
<evidence type="ECO:0000313" key="5">
    <source>
        <dbReference type="Proteomes" id="UP000325811"/>
    </source>
</evidence>
<protein>
    <submittedName>
        <fullName evidence="4">Histidine N-alpha-methyltransferase</fullName>
        <ecNumber evidence="4">2.1.1.44</ecNumber>
    </submittedName>
</protein>
<reference evidence="4 5" key="1">
    <citation type="submission" date="2019-08" db="EMBL/GenBank/DDBJ databases">
        <authorList>
            <person name="Herpell B J."/>
        </authorList>
    </citation>
    <scope>NUCLEOTIDE SEQUENCE [LARGE SCALE GENOMIC DNA]</scope>
    <source>
        <strain evidence="5">Msb3</strain>
    </source>
</reference>
<dbReference type="EC" id="2.1.1.44" evidence="4"/>
<dbReference type="Gene3D" id="3.40.50.150">
    <property type="entry name" value="Vaccinia Virus protein VP39"/>
    <property type="match status" value="1"/>
</dbReference>
<dbReference type="EMBL" id="LR699553">
    <property type="protein sequence ID" value="VVD27558.1"/>
    <property type="molecule type" value="Genomic_DNA"/>
</dbReference>
<feature type="domain" description="Histidine-specific methyltransferase SAM-dependent" evidence="3">
    <location>
        <begin position="27"/>
        <end position="329"/>
    </location>
</feature>
<dbReference type="GO" id="GO:0032259">
    <property type="term" value="P:methylation"/>
    <property type="evidence" value="ECO:0007669"/>
    <property type="project" value="UniProtKB-KW"/>
</dbReference>
<evidence type="ECO:0000313" key="4">
    <source>
        <dbReference type="EMBL" id="VVD27558.1"/>
    </source>
</evidence>
<proteinExistence type="predicted"/>
<organism evidence="4 5">
    <name type="scientific">Paraburkholderia dioscoreae</name>
    <dbReference type="NCBI Taxonomy" id="2604047"/>
    <lineage>
        <taxon>Bacteria</taxon>
        <taxon>Pseudomonadati</taxon>
        <taxon>Pseudomonadota</taxon>
        <taxon>Betaproteobacteria</taxon>
        <taxon>Burkholderiales</taxon>
        <taxon>Burkholderiaceae</taxon>
        <taxon>Paraburkholderia</taxon>
    </lineage>
</organism>
<dbReference type="InterPro" id="IPR029063">
    <property type="entry name" value="SAM-dependent_MTases_sf"/>
</dbReference>
<dbReference type="InterPro" id="IPR051128">
    <property type="entry name" value="EgtD_Methyltrsf_superfamily"/>
</dbReference>
<accession>A0A5Q4ZJG3</accession>
<dbReference type="PANTHER" id="PTHR43397">
    <property type="entry name" value="ERGOTHIONEINE BIOSYNTHESIS PROTEIN 1"/>
    <property type="match status" value="1"/>
</dbReference>
<evidence type="ECO:0000259" key="3">
    <source>
        <dbReference type="Pfam" id="PF10017"/>
    </source>
</evidence>
<dbReference type="PIRSF" id="PIRSF018005">
    <property type="entry name" value="UCP018005"/>
    <property type="match status" value="1"/>
</dbReference>
<dbReference type="NCBIfam" id="TIGR03438">
    <property type="entry name" value="egtD_ergothio"/>
    <property type="match status" value="1"/>
</dbReference>
<dbReference type="AlphaFoldDB" id="A0A5Q4ZJG3"/>
<dbReference type="Pfam" id="PF10017">
    <property type="entry name" value="Methyltransf_33"/>
    <property type="match status" value="1"/>
</dbReference>
<gene>
    <name evidence="4" type="primary">egtD</name>
    <name evidence="4" type="ORF">PDMSB3_1096</name>
</gene>
<dbReference type="PANTHER" id="PTHR43397:SF1">
    <property type="entry name" value="ERGOTHIONEINE BIOSYNTHESIS PROTEIN 1"/>
    <property type="match status" value="1"/>
</dbReference>
<keyword evidence="1 4" id="KW-0489">Methyltransferase</keyword>
<dbReference type="KEGG" id="pdio:PDMSB3_1096"/>